<dbReference type="EMBL" id="BPQJ01000009">
    <property type="protein sequence ID" value="GJD62271.1"/>
    <property type="molecule type" value="Genomic_DNA"/>
</dbReference>
<keyword evidence="2" id="KW-1185">Reference proteome</keyword>
<organism evidence="1 2">
    <name type="scientific">Methylobacterium frigidaeris</name>
    <dbReference type="NCBI Taxonomy" id="2038277"/>
    <lineage>
        <taxon>Bacteria</taxon>
        <taxon>Pseudomonadati</taxon>
        <taxon>Pseudomonadota</taxon>
        <taxon>Alphaproteobacteria</taxon>
        <taxon>Hyphomicrobiales</taxon>
        <taxon>Methylobacteriaceae</taxon>
        <taxon>Methylobacterium</taxon>
    </lineage>
</organism>
<evidence type="ECO:0000313" key="2">
    <source>
        <dbReference type="Proteomes" id="UP001055286"/>
    </source>
</evidence>
<dbReference type="Proteomes" id="UP001055286">
    <property type="component" value="Unassembled WGS sequence"/>
</dbReference>
<gene>
    <name evidence="1" type="ORF">MPEAHAMD_2424</name>
</gene>
<reference evidence="1" key="2">
    <citation type="submission" date="2021-08" db="EMBL/GenBank/DDBJ databases">
        <authorList>
            <person name="Tani A."/>
            <person name="Ola A."/>
            <person name="Ogura Y."/>
            <person name="Katsura K."/>
            <person name="Hayashi T."/>
        </authorList>
    </citation>
    <scope>NUCLEOTIDE SEQUENCE</scope>
    <source>
        <strain evidence="1">JCM 32048</strain>
    </source>
</reference>
<evidence type="ECO:0000313" key="1">
    <source>
        <dbReference type="EMBL" id="GJD62271.1"/>
    </source>
</evidence>
<proteinExistence type="predicted"/>
<name>A0AA37HB78_9HYPH</name>
<reference evidence="1" key="1">
    <citation type="journal article" date="2016" name="Front. Microbiol.">
        <title>Genome Sequence of the Piezophilic, Mesophilic Sulfate-Reducing Bacterium Desulfovibrio indicus J2T.</title>
        <authorList>
            <person name="Cao J."/>
            <person name="Maignien L."/>
            <person name="Shao Z."/>
            <person name="Alain K."/>
            <person name="Jebbar M."/>
        </authorList>
    </citation>
    <scope>NUCLEOTIDE SEQUENCE</scope>
    <source>
        <strain evidence="1">JCM 32048</strain>
    </source>
</reference>
<protein>
    <submittedName>
        <fullName evidence="1">Uncharacterized protein</fullName>
    </submittedName>
</protein>
<comment type="caution">
    <text evidence="1">The sequence shown here is derived from an EMBL/GenBank/DDBJ whole genome shotgun (WGS) entry which is preliminary data.</text>
</comment>
<accession>A0AA37HB78</accession>
<sequence length="75" mass="7361">MPGGTGDAAFGQGTAAVTGALWISVALLLSAGRSPALPAPFATLPRGGGGLSAGTYRSAAFCTARRAITPIRCAR</sequence>
<dbReference type="AlphaFoldDB" id="A0AA37HB78"/>